<gene>
    <name evidence="3" type="ORF">GCM10008957_50660</name>
</gene>
<dbReference type="RefSeq" id="WP_229776614.1">
    <property type="nucleotide sequence ID" value="NZ_BMQL01000063.1"/>
</dbReference>
<keyword evidence="1" id="KW-0732">Signal</keyword>
<dbReference type="SMART" id="SM00327">
    <property type="entry name" value="VWA"/>
    <property type="match status" value="1"/>
</dbReference>
<comment type="caution">
    <text evidence="3">The sequence shown here is derived from an EMBL/GenBank/DDBJ whole genome shotgun (WGS) entry which is preliminary data.</text>
</comment>
<sequence length="771" mass="80395">MGDVGRRRRSWALAMLGAGVLLGAGTAAAQGTTYVQLILDASGSMYAKLSDGKTRIFTAKNVLNDFISRLPDNPALNVGLRIYGANTTAASPESCTDSKLVLPMKGLARKALLDTVTATKPSGATPIAYSLQQAALDFPQDSSRKLIVLVTDGQESCRGDLKAVLDAFKKRGIEVDLRIIGIDLDANAQRSFQGVGTFENARSSGELASALGRAVGTVAQPSAALAPVVVTLTSGGTPLPSGPQVSFTSALGGAATVLTSAGGQYTGSVLPGTYSATVASATSGTQNFGGLSVAPGAPNRFSFEVGSVGAVKLTYTPAQPIAGATIKVDFSGAPAGARNWIGVAQKSDPDEAYLDWGYVSGSAGSIQLNVPEGQTVPEDQSVYEVRYHLANPDGSSRVIGRSEPFTPKRIEASLKAASEVTAGSTFPVTWTGPNNQRDYVTIVPKGAAEGAYLDYKYTQSGNPLTLTAPTAEGDYELRYASDNSGRTLASLPIHLKLGTYSLQAPASALGGSDLQVKWTGPGNNGDYVTVVKKGAAVGTYTTYFYTRDGNPGKLKLPTEPGEYELRYSTEAGSPNPTLASVPLTITAPSGNSAYSLQAPATATAGAEISVKWTGPNNSGDYVTVVKAGAPVGTYTAYFYTRDANPGKLKLPFEAGNYELRYSTEGQSPNPTLASVPLKITLASYSMTAPRQAKVGSTVPIRWSGPNNPGDYITVVKKGAAVGTYTSYVYTRDGNPGQLRMPDEPGEYELRYSTEAASPNPTLYSLPITVTK</sequence>
<organism evidence="3 4">
    <name type="scientific">Deinococcus ruber</name>
    <dbReference type="NCBI Taxonomy" id="1848197"/>
    <lineage>
        <taxon>Bacteria</taxon>
        <taxon>Thermotogati</taxon>
        <taxon>Deinococcota</taxon>
        <taxon>Deinococci</taxon>
        <taxon>Deinococcales</taxon>
        <taxon>Deinococcaceae</taxon>
        <taxon>Deinococcus</taxon>
    </lineage>
</organism>
<reference evidence="3" key="1">
    <citation type="journal article" date="2014" name="Int. J. Syst. Evol. Microbiol.">
        <title>Complete genome sequence of Corynebacterium casei LMG S-19264T (=DSM 44701T), isolated from a smear-ripened cheese.</title>
        <authorList>
            <consortium name="US DOE Joint Genome Institute (JGI-PGF)"/>
            <person name="Walter F."/>
            <person name="Albersmeier A."/>
            <person name="Kalinowski J."/>
            <person name="Ruckert C."/>
        </authorList>
    </citation>
    <scope>NUCLEOTIDE SEQUENCE</scope>
    <source>
        <strain evidence="3">JCM 31311</strain>
    </source>
</reference>
<accession>A0A918CQ11</accession>
<dbReference type="SUPFAM" id="SSF53300">
    <property type="entry name" value="vWA-like"/>
    <property type="match status" value="1"/>
</dbReference>
<dbReference type="EMBL" id="BMQL01000063">
    <property type="protein sequence ID" value="GGR34379.1"/>
    <property type="molecule type" value="Genomic_DNA"/>
</dbReference>
<protein>
    <recommendedName>
        <fullName evidence="2">VWFA domain-containing protein</fullName>
    </recommendedName>
</protein>
<evidence type="ECO:0000313" key="4">
    <source>
        <dbReference type="Proteomes" id="UP000603865"/>
    </source>
</evidence>
<dbReference type="AlphaFoldDB" id="A0A918CQ11"/>
<keyword evidence="4" id="KW-1185">Reference proteome</keyword>
<dbReference type="Proteomes" id="UP000603865">
    <property type="component" value="Unassembled WGS sequence"/>
</dbReference>
<dbReference type="PROSITE" id="PS50234">
    <property type="entry name" value="VWFA"/>
    <property type="match status" value="1"/>
</dbReference>
<evidence type="ECO:0000259" key="2">
    <source>
        <dbReference type="PROSITE" id="PS50234"/>
    </source>
</evidence>
<evidence type="ECO:0000313" key="3">
    <source>
        <dbReference type="EMBL" id="GGR34379.1"/>
    </source>
</evidence>
<dbReference type="InterPro" id="IPR002035">
    <property type="entry name" value="VWF_A"/>
</dbReference>
<feature type="signal peptide" evidence="1">
    <location>
        <begin position="1"/>
        <end position="29"/>
    </location>
</feature>
<name>A0A918CQ11_9DEIO</name>
<feature type="chain" id="PRO_5037157290" description="VWFA domain-containing protein" evidence="1">
    <location>
        <begin position="30"/>
        <end position="771"/>
    </location>
</feature>
<reference evidence="3" key="2">
    <citation type="submission" date="2020-09" db="EMBL/GenBank/DDBJ databases">
        <authorList>
            <person name="Sun Q."/>
            <person name="Ohkuma M."/>
        </authorList>
    </citation>
    <scope>NUCLEOTIDE SEQUENCE</scope>
    <source>
        <strain evidence="3">JCM 31311</strain>
    </source>
</reference>
<dbReference type="Gene3D" id="3.40.50.410">
    <property type="entry name" value="von Willebrand factor, type A domain"/>
    <property type="match status" value="1"/>
</dbReference>
<feature type="domain" description="VWFA" evidence="2">
    <location>
        <begin position="34"/>
        <end position="232"/>
    </location>
</feature>
<dbReference type="Pfam" id="PF13519">
    <property type="entry name" value="VWA_2"/>
    <property type="match status" value="1"/>
</dbReference>
<evidence type="ECO:0000256" key="1">
    <source>
        <dbReference type="SAM" id="SignalP"/>
    </source>
</evidence>
<proteinExistence type="predicted"/>
<dbReference type="InterPro" id="IPR036465">
    <property type="entry name" value="vWFA_dom_sf"/>
</dbReference>